<organism evidence="20">
    <name type="scientific">Candidatus Fermentithermobacillus carboniphilus</name>
    <dbReference type="NCBI Taxonomy" id="3085328"/>
    <lineage>
        <taxon>Bacteria</taxon>
        <taxon>Bacillati</taxon>
        <taxon>Bacillota</taxon>
        <taxon>Candidatus Fermentithermobacillia</taxon>
        <taxon>Candidatus Fermentithermobacillales</taxon>
        <taxon>Candidatus Fermentithermobacillaceae</taxon>
        <taxon>Candidatus Fermentithermobacillus</taxon>
    </lineage>
</organism>
<keyword evidence="13" id="KW-0186">Copper</keyword>
<dbReference type="PRINTS" id="PR00943">
    <property type="entry name" value="CUATPASE"/>
</dbReference>
<dbReference type="PROSITE" id="PS01047">
    <property type="entry name" value="HMA_1"/>
    <property type="match status" value="1"/>
</dbReference>
<proteinExistence type="inferred from homology"/>
<dbReference type="FunFam" id="3.30.70.100:FF:000005">
    <property type="entry name" value="Copper-exporting P-type ATPase A"/>
    <property type="match status" value="1"/>
</dbReference>
<name>A0AAT9LB18_9FIRM</name>
<dbReference type="InterPro" id="IPR044492">
    <property type="entry name" value="P_typ_ATPase_HD_dom"/>
</dbReference>
<dbReference type="InterPro" id="IPR036163">
    <property type="entry name" value="HMA_dom_sf"/>
</dbReference>
<accession>A0AAT9LB18</accession>
<dbReference type="Gene3D" id="2.70.150.10">
    <property type="entry name" value="Calcium-transporting ATPase, cytoplasmic transduction domain A"/>
    <property type="match status" value="1"/>
</dbReference>
<evidence type="ECO:0000256" key="9">
    <source>
        <dbReference type="ARBA" id="ARBA00022796"/>
    </source>
</evidence>
<dbReference type="InterPro" id="IPR008250">
    <property type="entry name" value="ATPase_P-typ_transduc_dom_A_sf"/>
</dbReference>
<dbReference type="Gene3D" id="3.30.70.100">
    <property type="match status" value="1"/>
</dbReference>
<feature type="transmembrane region" description="Helical" evidence="17">
    <location>
        <begin position="737"/>
        <end position="756"/>
    </location>
</feature>
<dbReference type="SUPFAM" id="SSF81665">
    <property type="entry name" value="Calcium ATPase, transmembrane domain M"/>
    <property type="match status" value="1"/>
</dbReference>
<evidence type="ECO:0000256" key="5">
    <source>
        <dbReference type="ARBA" id="ARBA00022475"/>
    </source>
</evidence>
<dbReference type="Gene3D" id="3.40.50.1000">
    <property type="entry name" value="HAD superfamily/HAD-like"/>
    <property type="match status" value="1"/>
</dbReference>
<dbReference type="Pfam" id="PF00122">
    <property type="entry name" value="E1-E2_ATPase"/>
    <property type="match status" value="1"/>
</dbReference>
<dbReference type="InterPro" id="IPR059000">
    <property type="entry name" value="ATPase_P-type_domA"/>
</dbReference>
<dbReference type="InterPro" id="IPR023298">
    <property type="entry name" value="ATPase_P-typ_TM_dom_sf"/>
</dbReference>
<dbReference type="GO" id="GO:0055070">
    <property type="term" value="P:copper ion homeostasis"/>
    <property type="evidence" value="ECO:0007669"/>
    <property type="project" value="TreeGrafter"/>
</dbReference>
<dbReference type="SFLD" id="SFLDS00003">
    <property type="entry name" value="Haloacid_Dehalogenase"/>
    <property type="match status" value="1"/>
</dbReference>
<dbReference type="AlphaFoldDB" id="A0AAT9LB18"/>
<dbReference type="GO" id="GO:0016887">
    <property type="term" value="F:ATP hydrolysis activity"/>
    <property type="evidence" value="ECO:0007669"/>
    <property type="project" value="InterPro"/>
</dbReference>
<dbReference type="EMBL" id="CP062796">
    <property type="protein sequence ID" value="QUL97979.1"/>
    <property type="molecule type" value="Genomic_DNA"/>
</dbReference>
<feature type="coiled-coil region" evidence="18">
    <location>
        <begin position="541"/>
        <end position="568"/>
    </location>
</feature>
<dbReference type="Pfam" id="PF00403">
    <property type="entry name" value="HMA"/>
    <property type="match status" value="1"/>
</dbReference>
<dbReference type="GO" id="GO:0005507">
    <property type="term" value="F:copper ion binding"/>
    <property type="evidence" value="ECO:0007669"/>
    <property type="project" value="TreeGrafter"/>
</dbReference>
<evidence type="ECO:0000259" key="19">
    <source>
        <dbReference type="PROSITE" id="PS50846"/>
    </source>
</evidence>
<dbReference type="FunFam" id="2.70.150.10:FF:000020">
    <property type="entry name" value="Copper-exporting P-type ATPase A"/>
    <property type="match status" value="1"/>
</dbReference>
<dbReference type="CDD" id="cd02094">
    <property type="entry name" value="P-type_ATPase_Cu-like"/>
    <property type="match status" value="1"/>
</dbReference>
<dbReference type="GO" id="GO:0043682">
    <property type="term" value="F:P-type divalent copper transporter activity"/>
    <property type="evidence" value="ECO:0007669"/>
    <property type="project" value="TreeGrafter"/>
</dbReference>
<evidence type="ECO:0000256" key="15">
    <source>
        <dbReference type="ARBA" id="ARBA00023136"/>
    </source>
</evidence>
<dbReference type="PANTHER" id="PTHR43520:SF8">
    <property type="entry name" value="P-TYPE CU(+) TRANSPORTER"/>
    <property type="match status" value="1"/>
</dbReference>
<feature type="transmembrane region" description="Helical" evidence="17">
    <location>
        <begin position="108"/>
        <end position="129"/>
    </location>
</feature>
<keyword evidence="6 17" id="KW-0812">Transmembrane</keyword>
<dbReference type="SUPFAM" id="SSF55008">
    <property type="entry name" value="HMA, heavy metal-associated domain"/>
    <property type="match status" value="1"/>
</dbReference>
<gene>
    <name evidence="20" type="ORF">IMF26_07850</name>
</gene>
<dbReference type="GO" id="GO:0005886">
    <property type="term" value="C:plasma membrane"/>
    <property type="evidence" value="ECO:0007669"/>
    <property type="project" value="UniProtKB-SubCell"/>
</dbReference>
<dbReference type="GO" id="GO:0005524">
    <property type="term" value="F:ATP binding"/>
    <property type="evidence" value="ECO:0007669"/>
    <property type="project" value="UniProtKB-UniRule"/>
</dbReference>
<feature type="transmembrane region" description="Helical" evidence="17">
    <location>
        <begin position="348"/>
        <end position="370"/>
    </location>
</feature>
<dbReference type="NCBIfam" id="TIGR01525">
    <property type="entry name" value="ATPase-IB_hvy"/>
    <property type="match status" value="1"/>
</dbReference>
<sequence>MPGTEVQDVGEKVLKKTTFKLEGMTCASCAAAIEKALSRANGVEKAQVNFAAEKAYVEYDPNVIGKEKLVEVVRATGYEVVGADADEKTEAEEDEELKKVRQARNRMWGSWAFTIPIIIWMIPEMFYGIAWPSHMAMQLGLIILAIPPLFVFGRNTFKTAYRAVIHRGTNMDVLIAIGTGTAFITGPVSFFAPIANYAGVAAMIMSFHLTGRYIEETAKGRASQAIKKLLELGAKTATIIVNGEEKQVPVEEVKPGDIMLVRPGEKIPTDGVIVEGKTSIDESMATGESMPVEKGPGDEVIGATVNQYGLIKVRATKVGKDTFLAQVIKLVEEAQGTKVPIQEFADRVTGIFVPSVLIVASLTLIAWLIFPDAMRGILVWAAKFLPWVDPTLGIITLALSSTISVLVIACPCALGLATPTALMVGSGIGAENGVLIRKGEAIQTMKEVKIIVFDKTGTITKGQPEVTDVVTANGFSEAEVLEFAASVESGSEHPLGVAIVKGAKDRGIRVGEPKDFGAIAGKGVKATVEGKEVLVGSRRLMSETGIDIGSVEDEVRRLEEEAKTAMLVAVDGKIAGIVAVADALKEDSIAAINELKEMGLETAMITGDNERTAKAIARKVGIEHVLAEVMPEGKVDEVMKLQEKFGTVAMVGDGINDAPALTQANVGIAIGTGTDIAIESSDITLVRGDLSGVVTAVKLSRATFRKIKENLFWAFIYNTIAIPIAILGLLHPVIAEIAMATSSISVVTNANLLRKVDIRPKYVRNR</sequence>
<feature type="transmembrane region" description="Helical" evidence="17">
    <location>
        <begin position="711"/>
        <end position="731"/>
    </location>
</feature>
<keyword evidence="12 17" id="KW-1133">Transmembrane helix</keyword>
<dbReference type="InterPro" id="IPR006121">
    <property type="entry name" value="HMA_dom"/>
</dbReference>
<dbReference type="PRINTS" id="PR00119">
    <property type="entry name" value="CATATPASE"/>
</dbReference>
<protein>
    <recommendedName>
        <fullName evidence="3">P-type Cu(+) transporter</fullName>
        <ecNumber evidence="3">7.2.2.8</ecNumber>
    </recommendedName>
</protein>
<evidence type="ECO:0000256" key="10">
    <source>
        <dbReference type="ARBA" id="ARBA00022840"/>
    </source>
</evidence>
<evidence type="ECO:0000313" key="20">
    <source>
        <dbReference type="EMBL" id="QUL97979.1"/>
    </source>
</evidence>
<evidence type="ECO:0000256" key="18">
    <source>
        <dbReference type="SAM" id="Coils"/>
    </source>
</evidence>
<evidence type="ECO:0000256" key="12">
    <source>
        <dbReference type="ARBA" id="ARBA00022989"/>
    </source>
</evidence>
<feature type="transmembrane region" description="Helical" evidence="17">
    <location>
        <begin position="135"/>
        <end position="152"/>
    </location>
</feature>
<dbReference type="PANTHER" id="PTHR43520">
    <property type="entry name" value="ATP7, ISOFORM B"/>
    <property type="match status" value="1"/>
</dbReference>
<reference evidence="20" key="2">
    <citation type="journal article" date="2023" name="Biology">
        <title>Prokaryotic Life Associated with Coal-Fire Gas Vents Revealed by Metagenomics.</title>
        <authorList>
            <person name="Kadnikov V.V."/>
            <person name="Mardanov A.V."/>
            <person name="Beletsky A.V."/>
            <person name="Karnachuk O.V."/>
            <person name="Ravin N.V."/>
        </authorList>
    </citation>
    <scope>NUCLEOTIDE SEQUENCE</scope>
    <source>
        <strain evidence="20">Bu02</strain>
    </source>
</reference>
<dbReference type="InterPro" id="IPR027256">
    <property type="entry name" value="P-typ_ATPase_IB"/>
</dbReference>
<dbReference type="NCBIfam" id="TIGR01494">
    <property type="entry name" value="ATPase_P-type"/>
    <property type="match status" value="1"/>
</dbReference>
<evidence type="ECO:0000256" key="4">
    <source>
        <dbReference type="ARBA" id="ARBA00022448"/>
    </source>
</evidence>
<keyword evidence="11" id="KW-1278">Translocase</keyword>
<comment type="similarity">
    <text evidence="2 17">Belongs to the cation transport ATPase (P-type) (TC 3.A.3) family. Type IB subfamily.</text>
</comment>
<dbReference type="InterPro" id="IPR023214">
    <property type="entry name" value="HAD_sf"/>
</dbReference>
<keyword evidence="8 17" id="KW-0547">Nucleotide-binding</keyword>
<evidence type="ECO:0000256" key="2">
    <source>
        <dbReference type="ARBA" id="ARBA00006024"/>
    </source>
</evidence>
<evidence type="ECO:0000256" key="14">
    <source>
        <dbReference type="ARBA" id="ARBA00023065"/>
    </source>
</evidence>
<evidence type="ECO:0000256" key="13">
    <source>
        <dbReference type="ARBA" id="ARBA00023008"/>
    </source>
</evidence>
<dbReference type="GO" id="GO:0140581">
    <property type="term" value="F:P-type monovalent copper transporter activity"/>
    <property type="evidence" value="ECO:0007669"/>
    <property type="project" value="UniProtKB-EC"/>
</dbReference>
<feature type="domain" description="HMA" evidence="19">
    <location>
        <begin position="15"/>
        <end position="81"/>
    </location>
</feature>
<dbReference type="InterPro" id="IPR017969">
    <property type="entry name" value="Heavy-metal-associated_CS"/>
</dbReference>
<dbReference type="SUPFAM" id="SSF81653">
    <property type="entry name" value="Calcium ATPase, transduction domain A"/>
    <property type="match status" value="1"/>
</dbReference>
<dbReference type="SFLD" id="SFLDF00027">
    <property type="entry name" value="p-type_atpase"/>
    <property type="match status" value="1"/>
</dbReference>
<evidence type="ECO:0000256" key="16">
    <source>
        <dbReference type="ARBA" id="ARBA00049289"/>
    </source>
</evidence>
<evidence type="ECO:0000256" key="17">
    <source>
        <dbReference type="RuleBase" id="RU362081"/>
    </source>
</evidence>
<dbReference type="EC" id="7.2.2.8" evidence="3"/>
<dbReference type="InterPro" id="IPR036412">
    <property type="entry name" value="HAD-like_sf"/>
</dbReference>
<dbReference type="InterPro" id="IPR023299">
    <property type="entry name" value="ATPase_P-typ_cyto_dom_N"/>
</dbReference>
<dbReference type="PROSITE" id="PS50846">
    <property type="entry name" value="HMA_2"/>
    <property type="match status" value="1"/>
</dbReference>
<keyword evidence="5 17" id="KW-1003">Cell membrane</keyword>
<keyword evidence="4" id="KW-0813">Transport</keyword>
<evidence type="ECO:0000256" key="11">
    <source>
        <dbReference type="ARBA" id="ARBA00022967"/>
    </source>
</evidence>
<evidence type="ECO:0000256" key="1">
    <source>
        <dbReference type="ARBA" id="ARBA00004651"/>
    </source>
</evidence>
<keyword evidence="7 17" id="KW-0479">Metal-binding</keyword>
<dbReference type="SUPFAM" id="SSF56784">
    <property type="entry name" value="HAD-like"/>
    <property type="match status" value="1"/>
</dbReference>
<dbReference type="CDD" id="cd00371">
    <property type="entry name" value="HMA"/>
    <property type="match status" value="1"/>
</dbReference>
<dbReference type="KEGG" id="fcz:IMF26_07850"/>
<dbReference type="Pfam" id="PF00702">
    <property type="entry name" value="Hydrolase"/>
    <property type="match status" value="1"/>
</dbReference>
<keyword evidence="9" id="KW-0187">Copper transport</keyword>
<evidence type="ECO:0000256" key="7">
    <source>
        <dbReference type="ARBA" id="ARBA00022723"/>
    </source>
</evidence>
<feature type="transmembrane region" description="Helical" evidence="17">
    <location>
        <begin position="173"/>
        <end position="191"/>
    </location>
</feature>
<dbReference type="InterPro" id="IPR001757">
    <property type="entry name" value="P_typ_ATPase"/>
</dbReference>
<keyword evidence="15 17" id="KW-0472">Membrane</keyword>
<dbReference type="Gene3D" id="3.40.1110.10">
    <property type="entry name" value="Calcium-transporting ATPase, cytoplasmic domain N"/>
    <property type="match status" value="1"/>
</dbReference>
<comment type="catalytic activity">
    <reaction evidence="16">
        <text>Cu(+)(in) + ATP + H2O = Cu(+)(out) + ADP + phosphate + H(+)</text>
        <dbReference type="Rhea" id="RHEA:25792"/>
        <dbReference type="ChEBI" id="CHEBI:15377"/>
        <dbReference type="ChEBI" id="CHEBI:15378"/>
        <dbReference type="ChEBI" id="CHEBI:30616"/>
        <dbReference type="ChEBI" id="CHEBI:43474"/>
        <dbReference type="ChEBI" id="CHEBI:49552"/>
        <dbReference type="ChEBI" id="CHEBI:456216"/>
        <dbReference type="EC" id="7.2.2.8"/>
    </reaction>
</comment>
<evidence type="ECO:0000256" key="8">
    <source>
        <dbReference type="ARBA" id="ARBA00022741"/>
    </source>
</evidence>
<dbReference type="InterPro" id="IPR018303">
    <property type="entry name" value="ATPase_P-typ_P_site"/>
</dbReference>
<keyword evidence="10 17" id="KW-0067">ATP-binding</keyword>
<dbReference type="SFLD" id="SFLDG00002">
    <property type="entry name" value="C1.7:_P-type_atpase_like"/>
    <property type="match status" value="1"/>
</dbReference>
<evidence type="ECO:0000256" key="6">
    <source>
        <dbReference type="ARBA" id="ARBA00022692"/>
    </source>
</evidence>
<reference evidence="20" key="1">
    <citation type="submission" date="2020-10" db="EMBL/GenBank/DDBJ databases">
        <authorList>
            <person name="Kadnikov V."/>
            <person name="Beletsky A.V."/>
            <person name="Mardanov A.V."/>
            <person name="Karnachuk O.V."/>
            <person name="Ravin N.V."/>
        </authorList>
    </citation>
    <scope>NUCLEOTIDE SEQUENCE</scope>
    <source>
        <strain evidence="20">Bu02</strain>
    </source>
</reference>
<dbReference type="PROSITE" id="PS00154">
    <property type="entry name" value="ATPASE_E1_E2"/>
    <property type="match status" value="1"/>
</dbReference>
<comment type="subcellular location">
    <subcellularLocation>
        <location evidence="1">Cell membrane</location>
        <topology evidence="1">Multi-pass membrane protein</topology>
    </subcellularLocation>
</comment>
<keyword evidence="14" id="KW-0406">Ion transport</keyword>
<keyword evidence="18" id="KW-0175">Coiled coil</keyword>
<evidence type="ECO:0000256" key="3">
    <source>
        <dbReference type="ARBA" id="ARBA00012517"/>
    </source>
</evidence>